<sequence>MATFGDALHFSLTAFVILFAAFSAEARYPVIFVPGDGGSQLWAKLNRTDVPHEYCKKVSSDYFNIWLNLEELVPLAINCFVDNMRLHYDNKTRTTHDTPGVDIRIKNFGDPQTVEWLDPDSYVHYSALAYFSNIAEALVNKGYTRGKDLKGAPYDFRRAPNELGELFVNLTKLVEDTYAENNNTRVVMVAHSMGNPVLLYFFNHKPQSWKDKFIQAHVSISGVWAGSVKPVRLMTSGDSLGVVIVEPNTVRPEQRSMPSSAWLMPSTRFWSADEVLVITDKRNYTSRDYKQLFIDIDFMDGYDMWLDTQKLIIDLTPPGVEVHCLHGLGINTPGVLQWGPGQFPDAYPKVFPDDGDGTVPRRSLEACTAWTSQQKQAVKHSVFKTPEAEHMAILKFSPVIDYVVKVATGS</sequence>
<reference evidence="2 3" key="1">
    <citation type="journal article" date="2023" name="Sci. Data">
        <title>Genome assembly of the Korean intertidal mud-creeper Batillaria attramentaria.</title>
        <authorList>
            <person name="Patra A.K."/>
            <person name="Ho P.T."/>
            <person name="Jun S."/>
            <person name="Lee S.J."/>
            <person name="Kim Y."/>
            <person name="Won Y.J."/>
        </authorList>
    </citation>
    <scope>NUCLEOTIDE SEQUENCE [LARGE SCALE GENOMIC DNA]</scope>
    <source>
        <strain evidence="2">Wonlab-2016</strain>
    </source>
</reference>
<dbReference type="InterPro" id="IPR029058">
    <property type="entry name" value="AB_hydrolase_fold"/>
</dbReference>
<evidence type="ECO:0008006" key="4">
    <source>
        <dbReference type="Google" id="ProtNLM"/>
    </source>
</evidence>
<gene>
    <name evidence="2" type="ORF">BaRGS_00016556</name>
</gene>
<dbReference type="InterPro" id="IPR003386">
    <property type="entry name" value="LACT/PDAT_acylTrfase"/>
</dbReference>
<dbReference type="PANTHER" id="PTHR11440">
    <property type="entry name" value="LECITHIN-CHOLESTEROL ACYLTRANSFERASE-RELATED"/>
    <property type="match status" value="1"/>
</dbReference>
<accession>A0ABD0KYK1</accession>
<organism evidence="2 3">
    <name type="scientific">Batillaria attramentaria</name>
    <dbReference type="NCBI Taxonomy" id="370345"/>
    <lineage>
        <taxon>Eukaryota</taxon>
        <taxon>Metazoa</taxon>
        <taxon>Spiralia</taxon>
        <taxon>Lophotrochozoa</taxon>
        <taxon>Mollusca</taxon>
        <taxon>Gastropoda</taxon>
        <taxon>Caenogastropoda</taxon>
        <taxon>Sorbeoconcha</taxon>
        <taxon>Cerithioidea</taxon>
        <taxon>Batillariidae</taxon>
        <taxon>Batillaria</taxon>
    </lineage>
</organism>
<dbReference type="EMBL" id="JACVVK020000105">
    <property type="protein sequence ID" value="KAK7492259.1"/>
    <property type="molecule type" value="Genomic_DNA"/>
</dbReference>
<keyword evidence="1" id="KW-0732">Signal</keyword>
<evidence type="ECO:0000313" key="2">
    <source>
        <dbReference type="EMBL" id="KAK7492259.1"/>
    </source>
</evidence>
<comment type="caution">
    <text evidence="2">The sequence shown here is derived from an EMBL/GenBank/DDBJ whole genome shotgun (WGS) entry which is preliminary data.</text>
</comment>
<dbReference type="Proteomes" id="UP001519460">
    <property type="component" value="Unassembled WGS sequence"/>
</dbReference>
<evidence type="ECO:0000256" key="1">
    <source>
        <dbReference type="SAM" id="SignalP"/>
    </source>
</evidence>
<proteinExistence type="predicted"/>
<dbReference type="Gene3D" id="3.40.50.1820">
    <property type="entry name" value="alpha/beta hydrolase"/>
    <property type="match status" value="2"/>
</dbReference>
<evidence type="ECO:0000313" key="3">
    <source>
        <dbReference type="Proteomes" id="UP001519460"/>
    </source>
</evidence>
<feature type="chain" id="PRO_5044808566" description="Group XV phospholipase A2" evidence="1">
    <location>
        <begin position="27"/>
        <end position="410"/>
    </location>
</feature>
<dbReference type="Pfam" id="PF02450">
    <property type="entry name" value="LCAT"/>
    <property type="match status" value="1"/>
</dbReference>
<dbReference type="AlphaFoldDB" id="A0ABD0KYK1"/>
<name>A0ABD0KYK1_9CAEN</name>
<protein>
    <recommendedName>
        <fullName evidence="4">Group XV phospholipase A2</fullName>
    </recommendedName>
</protein>
<dbReference type="SUPFAM" id="SSF53474">
    <property type="entry name" value="alpha/beta-Hydrolases"/>
    <property type="match status" value="1"/>
</dbReference>
<keyword evidence="3" id="KW-1185">Reference proteome</keyword>
<feature type="signal peptide" evidence="1">
    <location>
        <begin position="1"/>
        <end position="26"/>
    </location>
</feature>